<dbReference type="AlphaFoldDB" id="A0A7M1QS52"/>
<dbReference type="PROSITE" id="PS00211">
    <property type="entry name" value="ABC_TRANSPORTER_1"/>
    <property type="match status" value="1"/>
</dbReference>
<dbReference type="InterPro" id="IPR017871">
    <property type="entry name" value="ABC_transporter-like_CS"/>
</dbReference>
<keyword evidence="5" id="KW-1185">Reference proteome</keyword>
<name>A0A7M1QS52_9ACTO</name>
<dbReference type="CDD" id="cd03235">
    <property type="entry name" value="ABC_Metallic_Cations"/>
    <property type="match status" value="1"/>
</dbReference>
<sequence>MNVLSLNDVNVSLSGRQILHAVNLDIGEGEIVGLLGPNGAGKTTLMRAIMGLIPTTSGNIERAGAPGYVPQRHDIAWNYPISVQETVMTSLQAGMRPWQWARPGHWRAVYDALDMVGMMDLRDRTLDELSGGQKQRVLIARALAPKPRLLLLDEPFTGLDHPTQDSLTDLFTALSTAGVAILMSTHDLTQAVGMSHRIALLSGTIRAAGAPKNMRDPQIWIDTFQVRPDSALLRTIGLGS</sequence>
<dbReference type="SMART" id="SM00382">
    <property type="entry name" value="AAA"/>
    <property type="match status" value="1"/>
</dbReference>
<proteinExistence type="predicted"/>
<dbReference type="PANTHER" id="PTHR42734">
    <property type="entry name" value="METAL TRANSPORT SYSTEM ATP-BINDING PROTEIN TM_0124-RELATED"/>
    <property type="match status" value="1"/>
</dbReference>
<gene>
    <name evidence="4" type="ORF">INS88_05905</name>
</gene>
<dbReference type="GO" id="GO:0016887">
    <property type="term" value="F:ATP hydrolysis activity"/>
    <property type="evidence" value="ECO:0007669"/>
    <property type="project" value="InterPro"/>
</dbReference>
<evidence type="ECO:0000256" key="3">
    <source>
        <dbReference type="ARBA" id="ARBA00022840"/>
    </source>
</evidence>
<dbReference type="Proteomes" id="UP000595053">
    <property type="component" value="Chromosome"/>
</dbReference>
<dbReference type="PROSITE" id="PS50893">
    <property type="entry name" value="ABC_TRANSPORTER_2"/>
    <property type="match status" value="1"/>
</dbReference>
<dbReference type="GO" id="GO:0005524">
    <property type="term" value="F:ATP binding"/>
    <property type="evidence" value="ECO:0007669"/>
    <property type="project" value="UniProtKB-KW"/>
</dbReference>
<protein>
    <submittedName>
        <fullName evidence="4">Anchored repeat-type ABC transporter ATP-binding subunit</fullName>
    </submittedName>
</protein>
<dbReference type="SUPFAM" id="SSF52540">
    <property type="entry name" value="P-loop containing nucleoside triphosphate hydrolases"/>
    <property type="match status" value="1"/>
</dbReference>
<dbReference type="InterPro" id="IPR027417">
    <property type="entry name" value="P-loop_NTPase"/>
</dbReference>
<evidence type="ECO:0000313" key="4">
    <source>
        <dbReference type="EMBL" id="QOR44839.1"/>
    </source>
</evidence>
<organism evidence="4 5">
    <name type="scientific">Trueperella pecoris</name>
    <dbReference type="NCBI Taxonomy" id="2733571"/>
    <lineage>
        <taxon>Bacteria</taxon>
        <taxon>Bacillati</taxon>
        <taxon>Actinomycetota</taxon>
        <taxon>Actinomycetes</taxon>
        <taxon>Actinomycetales</taxon>
        <taxon>Actinomycetaceae</taxon>
        <taxon>Trueperella</taxon>
    </lineage>
</organism>
<dbReference type="Pfam" id="PF00005">
    <property type="entry name" value="ABC_tran"/>
    <property type="match status" value="1"/>
</dbReference>
<evidence type="ECO:0000256" key="2">
    <source>
        <dbReference type="ARBA" id="ARBA00022741"/>
    </source>
</evidence>
<keyword evidence="1" id="KW-0813">Transport</keyword>
<accession>A0A7M1QS52</accession>
<dbReference type="RefSeq" id="WP_197550661.1">
    <property type="nucleotide sequence ID" value="NZ_CP063213.1"/>
</dbReference>
<dbReference type="EMBL" id="CP063213">
    <property type="protein sequence ID" value="QOR44839.1"/>
    <property type="molecule type" value="Genomic_DNA"/>
</dbReference>
<dbReference type="InterPro" id="IPR003439">
    <property type="entry name" value="ABC_transporter-like_ATP-bd"/>
</dbReference>
<dbReference type="InterPro" id="IPR050153">
    <property type="entry name" value="Metal_Ion_Import_ABC"/>
</dbReference>
<dbReference type="InterPro" id="IPR022508">
    <property type="entry name" value="ABC_trspt_anch-rpt_ATP-bd"/>
</dbReference>
<keyword evidence="3 4" id="KW-0067">ATP-binding</keyword>
<keyword evidence="2" id="KW-0547">Nucleotide-binding</keyword>
<dbReference type="InterPro" id="IPR003593">
    <property type="entry name" value="AAA+_ATPase"/>
</dbReference>
<dbReference type="NCBIfam" id="TIGR03771">
    <property type="entry name" value="anch_rpt_ABC"/>
    <property type="match status" value="1"/>
</dbReference>
<evidence type="ECO:0000313" key="5">
    <source>
        <dbReference type="Proteomes" id="UP000595053"/>
    </source>
</evidence>
<evidence type="ECO:0000256" key="1">
    <source>
        <dbReference type="ARBA" id="ARBA00022448"/>
    </source>
</evidence>
<reference evidence="4 5" key="1">
    <citation type="submission" date="2020-10" db="EMBL/GenBank/DDBJ databases">
        <title>Trueperella pecoris sp. nov. isolated from bovine and porcine specimens.</title>
        <authorList>
            <person name="Schoenecker L."/>
            <person name="Schnydrig P."/>
            <person name="Brodard I."/>
            <person name="Thomann A."/>
            <person name="Hemphill A."/>
            <person name="Rodriguez-Campos S."/>
            <person name="Perreten V."/>
            <person name="Jores J."/>
            <person name="Kittl S."/>
        </authorList>
    </citation>
    <scope>NUCLEOTIDE SEQUENCE [LARGE SCALE GENOMIC DNA]</scope>
    <source>
        <strain evidence="4 5">15A0121</strain>
    </source>
</reference>
<accession>A0A8A5UDK7</accession>
<dbReference type="Gene3D" id="3.40.50.300">
    <property type="entry name" value="P-loop containing nucleotide triphosphate hydrolases"/>
    <property type="match status" value="1"/>
</dbReference>